<organism evidence="3 4">
    <name type="scientific">Platanthera guangdongensis</name>
    <dbReference type="NCBI Taxonomy" id="2320717"/>
    <lineage>
        <taxon>Eukaryota</taxon>
        <taxon>Viridiplantae</taxon>
        <taxon>Streptophyta</taxon>
        <taxon>Embryophyta</taxon>
        <taxon>Tracheophyta</taxon>
        <taxon>Spermatophyta</taxon>
        <taxon>Magnoliopsida</taxon>
        <taxon>Liliopsida</taxon>
        <taxon>Asparagales</taxon>
        <taxon>Orchidaceae</taxon>
        <taxon>Orchidoideae</taxon>
        <taxon>Orchideae</taxon>
        <taxon>Orchidinae</taxon>
        <taxon>Platanthera</taxon>
    </lineage>
</organism>
<feature type="signal peptide" evidence="2">
    <location>
        <begin position="1"/>
        <end position="31"/>
    </location>
</feature>
<feature type="chain" id="PRO_5046698986" evidence="2">
    <location>
        <begin position="32"/>
        <end position="308"/>
    </location>
</feature>
<comment type="caution">
    <text evidence="3">The sequence shown here is derived from an EMBL/GenBank/DDBJ whole genome shotgun (WGS) entry which is preliminary data.</text>
</comment>
<keyword evidence="1" id="KW-0812">Transmembrane</keyword>
<dbReference type="InterPro" id="IPR040283">
    <property type="entry name" value="DDB_G0292058-like"/>
</dbReference>
<feature type="transmembrane region" description="Helical" evidence="1">
    <location>
        <begin position="95"/>
        <end position="120"/>
    </location>
</feature>
<evidence type="ECO:0000313" key="4">
    <source>
        <dbReference type="Proteomes" id="UP001412067"/>
    </source>
</evidence>
<keyword evidence="2" id="KW-0732">Signal</keyword>
<feature type="transmembrane region" description="Helical" evidence="1">
    <location>
        <begin position="210"/>
        <end position="231"/>
    </location>
</feature>
<evidence type="ECO:0000256" key="1">
    <source>
        <dbReference type="SAM" id="Phobius"/>
    </source>
</evidence>
<sequence length="308" mass="33729">MLFPRANASHLLLPLLTICVVVLVISSHASSLKTYRSGEGRAYGFMAFRRLSVEVSSNLTSNSSFALAAKRTERRDPLNNFEDYTGGWNISNRHYWASVGFSSAPLFGIAFVCIGCALLYNGQGKFHSSTSNTLDYVVGQANFTVQNLRDFTGNLSEAKRIKVATLLVPADLQGKIDEIVTKVNTSANDLDQRTADNSKNIRDVLETVRLILIIVAAVMLLLAFLGFLFSILGLQFIVYILVIIGWFLVAATFILSGVFLVLHNPSNAKPDSGAYASLINQEQNSCGSYRPMTAWSIQTTIDAATIVR</sequence>
<evidence type="ECO:0000256" key="2">
    <source>
        <dbReference type="SAM" id="SignalP"/>
    </source>
</evidence>
<keyword evidence="1" id="KW-1133">Transmembrane helix</keyword>
<accession>A0ABR2MDZ4</accession>
<feature type="transmembrane region" description="Helical" evidence="1">
    <location>
        <begin position="237"/>
        <end position="262"/>
    </location>
</feature>
<dbReference type="PANTHER" id="PTHR31414:SF15">
    <property type="entry name" value="PLASMA MEMBRANE FUSION PROTEIN"/>
    <property type="match status" value="1"/>
</dbReference>
<dbReference type="Proteomes" id="UP001412067">
    <property type="component" value="Unassembled WGS sequence"/>
</dbReference>
<gene>
    <name evidence="3" type="ORF">KSP40_PGU009161</name>
</gene>
<proteinExistence type="predicted"/>
<name>A0ABR2MDZ4_9ASPA</name>
<evidence type="ECO:0000313" key="3">
    <source>
        <dbReference type="EMBL" id="KAK8962266.1"/>
    </source>
</evidence>
<dbReference type="EMBL" id="JBBWWR010000008">
    <property type="protein sequence ID" value="KAK8962266.1"/>
    <property type="molecule type" value="Genomic_DNA"/>
</dbReference>
<keyword evidence="1" id="KW-0472">Membrane</keyword>
<keyword evidence="4" id="KW-1185">Reference proteome</keyword>
<reference evidence="3 4" key="1">
    <citation type="journal article" date="2022" name="Nat. Plants">
        <title>Genomes of leafy and leafless Platanthera orchids illuminate the evolution of mycoheterotrophy.</title>
        <authorList>
            <person name="Li M.H."/>
            <person name="Liu K.W."/>
            <person name="Li Z."/>
            <person name="Lu H.C."/>
            <person name="Ye Q.L."/>
            <person name="Zhang D."/>
            <person name="Wang J.Y."/>
            <person name="Li Y.F."/>
            <person name="Zhong Z.M."/>
            <person name="Liu X."/>
            <person name="Yu X."/>
            <person name="Liu D.K."/>
            <person name="Tu X.D."/>
            <person name="Liu B."/>
            <person name="Hao Y."/>
            <person name="Liao X.Y."/>
            <person name="Jiang Y.T."/>
            <person name="Sun W.H."/>
            <person name="Chen J."/>
            <person name="Chen Y.Q."/>
            <person name="Ai Y."/>
            <person name="Zhai J.W."/>
            <person name="Wu S.S."/>
            <person name="Zhou Z."/>
            <person name="Hsiao Y.Y."/>
            <person name="Wu W.L."/>
            <person name="Chen Y.Y."/>
            <person name="Lin Y.F."/>
            <person name="Hsu J.L."/>
            <person name="Li C.Y."/>
            <person name="Wang Z.W."/>
            <person name="Zhao X."/>
            <person name="Zhong W.Y."/>
            <person name="Ma X.K."/>
            <person name="Ma L."/>
            <person name="Huang J."/>
            <person name="Chen G.Z."/>
            <person name="Huang M.Z."/>
            <person name="Huang L."/>
            <person name="Peng D.H."/>
            <person name="Luo Y.B."/>
            <person name="Zou S.Q."/>
            <person name="Chen S.P."/>
            <person name="Lan S."/>
            <person name="Tsai W.C."/>
            <person name="Van de Peer Y."/>
            <person name="Liu Z.J."/>
        </authorList>
    </citation>
    <scope>NUCLEOTIDE SEQUENCE [LARGE SCALE GENOMIC DNA]</scope>
    <source>
        <strain evidence="3">Lor288</strain>
    </source>
</reference>
<dbReference type="PANTHER" id="PTHR31414">
    <property type="entry name" value="TRANSMEMBRANE PROTEIN DDB_G0292058"/>
    <property type="match status" value="1"/>
</dbReference>
<protein>
    <submittedName>
        <fullName evidence="3">Uncharacterized protein</fullName>
    </submittedName>
</protein>